<evidence type="ECO:0000313" key="2">
    <source>
        <dbReference type="EMBL" id="ALN60760.1"/>
    </source>
</evidence>
<accession>A0A0S2DRE6</accession>
<evidence type="ECO:0000256" key="1">
    <source>
        <dbReference type="SAM" id="MobiDB-lite"/>
    </source>
</evidence>
<protein>
    <submittedName>
        <fullName evidence="2">Uncharacterized protein</fullName>
    </submittedName>
</protein>
<reference evidence="2 3" key="1">
    <citation type="submission" date="2015-11" db="EMBL/GenBank/DDBJ databases">
        <title>Genome sequences of Lysobacter enzymogenes strain C3 and Lysobacter antibioticus ATCC 29479.</title>
        <authorList>
            <person name="Kobayashi D.Y."/>
        </authorList>
    </citation>
    <scope>NUCLEOTIDE SEQUENCE [LARGE SCALE GENOMIC DNA]</scope>
    <source>
        <strain evidence="2 3">C3</strain>
    </source>
</reference>
<gene>
    <name evidence="2" type="ORF">GLE_5419</name>
</gene>
<dbReference type="PATRIC" id="fig|69.6.peg.5335"/>
<proteinExistence type="predicted"/>
<dbReference type="EMBL" id="CP013140">
    <property type="protein sequence ID" value="ALN60760.1"/>
    <property type="molecule type" value="Genomic_DNA"/>
</dbReference>
<organism evidence="2 3">
    <name type="scientific">Lysobacter enzymogenes</name>
    <dbReference type="NCBI Taxonomy" id="69"/>
    <lineage>
        <taxon>Bacteria</taxon>
        <taxon>Pseudomonadati</taxon>
        <taxon>Pseudomonadota</taxon>
        <taxon>Gammaproteobacteria</taxon>
        <taxon>Lysobacterales</taxon>
        <taxon>Lysobacteraceae</taxon>
        <taxon>Lysobacter</taxon>
    </lineage>
</organism>
<evidence type="ECO:0000313" key="3">
    <source>
        <dbReference type="Proteomes" id="UP000061569"/>
    </source>
</evidence>
<dbReference type="AlphaFoldDB" id="A0A0S2DRE6"/>
<feature type="region of interest" description="Disordered" evidence="1">
    <location>
        <begin position="43"/>
        <end position="73"/>
    </location>
</feature>
<dbReference type="STRING" id="69.GLE_5419"/>
<sequence length="73" mass="7959">MPPRRRRRRGASGPAARAARAKFRCAAARTVENPVFKGFFTYGDGAPARPDQGQTPQAPGFFPCARPQQDTRG</sequence>
<dbReference type="Proteomes" id="UP000061569">
    <property type="component" value="Chromosome"/>
</dbReference>
<name>A0A0S2DRE6_LYSEN</name>
<dbReference type="KEGG" id="lez:GLE_5419"/>